<dbReference type="SUPFAM" id="SSF53448">
    <property type="entry name" value="Nucleotide-diphospho-sugar transferases"/>
    <property type="match status" value="1"/>
</dbReference>
<evidence type="ECO:0000313" key="1">
    <source>
        <dbReference type="EMBL" id="MYZ47975.1"/>
    </source>
</evidence>
<evidence type="ECO:0000313" key="2">
    <source>
        <dbReference type="Proteomes" id="UP000773614"/>
    </source>
</evidence>
<dbReference type="GO" id="GO:0016757">
    <property type="term" value="F:glycosyltransferase activity"/>
    <property type="evidence" value="ECO:0007669"/>
    <property type="project" value="InterPro"/>
</dbReference>
<comment type="caution">
    <text evidence="1">The sequence shown here is derived from an EMBL/GenBank/DDBJ whole genome shotgun (WGS) entry which is preliminary data.</text>
</comment>
<gene>
    <name evidence="1" type="ORF">E4O86_09660</name>
</gene>
<dbReference type="InterPro" id="IPR002495">
    <property type="entry name" value="Glyco_trans_8"/>
</dbReference>
<dbReference type="Pfam" id="PF01501">
    <property type="entry name" value="Glyco_transf_8"/>
    <property type="match status" value="1"/>
</dbReference>
<reference evidence="1" key="1">
    <citation type="submission" date="2019-03" db="EMBL/GenBank/DDBJ databases">
        <title>Afifella sp. nov., isolated from activated sludge.</title>
        <authorList>
            <person name="Li Q."/>
            <person name="Liu Y."/>
        </authorList>
    </citation>
    <scope>NUCLEOTIDE SEQUENCE</scope>
    <source>
        <strain evidence="1">L72</strain>
    </source>
</reference>
<accession>A0A964WTL3</accession>
<dbReference type="InterPro" id="IPR029044">
    <property type="entry name" value="Nucleotide-diphossugar_trans"/>
</dbReference>
<sequence length="283" mass="32470">MQRAAPKGTATGRMAFVTLVTNGEYGMGALALLRSLRHTGTRADFVVLATAEAERLDELAAEGARIVPVRQPPLSEGFRQRHSRDALHRAAPFNKGNKPAFHDPIDNFCKLELWKLEEYEKVVFLDADSVVVKPIDMLFGFPEFAGAPNLYQELADFHRLNSGVFVAAPSRATYDRLIARLDTPGIFWRRTDQTFLETFFPDWHKLPYTFNTMQYVYFALPELWVWKSIRVVHYQYEKPWSEANPKAHLLKPLVDLWWRLYDGAPPPAELPVKTPEEVRDLRA</sequence>
<dbReference type="InterPro" id="IPR050587">
    <property type="entry name" value="GNT1/Glycosyltrans_8"/>
</dbReference>
<proteinExistence type="predicted"/>
<protein>
    <submittedName>
        <fullName evidence="1">Glycosyltransferase family 8 protein</fullName>
    </submittedName>
</protein>
<name>A0A964WTL3_9HYPH</name>
<dbReference type="PANTHER" id="PTHR11183">
    <property type="entry name" value="GLYCOGENIN SUBFAMILY MEMBER"/>
    <property type="match status" value="1"/>
</dbReference>
<dbReference type="OrthoDB" id="8278609at2"/>
<dbReference type="AlphaFoldDB" id="A0A964WTL3"/>
<dbReference type="EMBL" id="SPKJ01000026">
    <property type="protein sequence ID" value="MYZ47975.1"/>
    <property type="molecule type" value="Genomic_DNA"/>
</dbReference>
<dbReference type="Proteomes" id="UP000773614">
    <property type="component" value="Unassembled WGS sequence"/>
</dbReference>
<dbReference type="Gene3D" id="3.90.550.10">
    <property type="entry name" value="Spore Coat Polysaccharide Biosynthesis Protein SpsA, Chain A"/>
    <property type="match status" value="1"/>
</dbReference>
<keyword evidence="2" id="KW-1185">Reference proteome</keyword>
<dbReference type="CDD" id="cd02537">
    <property type="entry name" value="GT8_Glycogenin"/>
    <property type="match status" value="1"/>
</dbReference>
<organism evidence="1 2">
    <name type="scientific">Propylenella binzhouense</name>
    <dbReference type="NCBI Taxonomy" id="2555902"/>
    <lineage>
        <taxon>Bacteria</taxon>
        <taxon>Pseudomonadati</taxon>
        <taxon>Pseudomonadota</taxon>
        <taxon>Alphaproteobacteria</taxon>
        <taxon>Hyphomicrobiales</taxon>
        <taxon>Propylenellaceae</taxon>
        <taxon>Propylenella</taxon>
    </lineage>
</organism>